<dbReference type="EMBL" id="AVBG01000008">
    <property type="protein sequence ID" value="KGP91153.1"/>
    <property type="molecule type" value="Genomic_DNA"/>
</dbReference>
<dbReference type="eggNOG" id="ENOG5033MJC">
    <property type="taxonomic scope" value="Bacteria"/>
</dbReference>
<organism evidence="1 2">
    <name type="scientific">Pontibacillus chungwhensis BH030062</name>
    <dbReference type="NCBI Taxonomy" id="1385513"/>
    <lineage>
        <taxon>Bacteria</taxon>
        <taxon>Bacillati</taxon>
        <taxon>Bacillota</taxon>
        <taxon>Bacilli</taxon>
        <taxon>Bacillales</taxon>
        <taxon>Bacillaceae</taxon>
        <taxon>Pontibacillus</taxon>
    </lineage>
</organism>
<protein>
    <submittedName>
        <fullName evidence="1">Uncharacterized protein</fullName>
    </submittedName>
</protein>
<evidence type="ECO:0000313" key="1">
    <source>
        <dbReference type="EMBL" id="KGP91153.1"/>
    </source>
</evidence>
<dbReference type="InterPro" id="IPR019734">
    <property type="entry name" value="TPR_rpt"/>
</dbReference>
<dbReference type="Proteomes" id="UP000030153">
    <property type="component" value="Unassembled WGS sequence"/>
</dbReference>
<accession>A0A0A2UWJ8</accession>
<comment type="caution">
    <text evidence="1">The sequence shown here is derived from an EMBL/GenBank/DDBJ whole genome shotgun (WGS) entry which is preliminary data.</text>
</comment>
<reference evidence="1 2" key="1">
    <citation type="submission" date="2013-08" db="EMBL/GenBank/DDBJ databases">
        <title>Genome of Pontibacillus chungwhensis.</title>
        <authorList>
            <person name="Wang Q."/>
            <person name="Wang G."/>
        </authorList>
    </citation>
    <scope>NUCLEOTIDE SEQUENCE [LARGE SCALE GENOMIC DNA]</scope>
    <source>
        <strain evidence="1 2">BH030062</strain>
    </source>
</reference>
<evidence type="ECO:0000313" key="2">
    <source>
        <dbReference type="Proteomes" id="UP000030153"/>
    </source>
</evidence>
<dbReference type="InterPro" id="IPR011990">
    <property type="entry name" value="TPR-like_helical_dom_sf"/>
</dbReference>
<dbReference type="Pfam" id="PF13181">
    <property type="entry name" value="TPR_8"/>
    <property type="match status" value="1"/>
</dbReference>
<name>A0A0A2UWJ8_9BACI</name>
<dbReference type="Gene3D" id="1.25.40.10">
    <property type="entry name" value="Tetratricopeptide repeat domain"/>
    <property type="match status" value="1"/>
</dbReference>
<dbReference type="SMART" id="SM00028">
    <property type="entry name" value="TPR"/>
    <property type="match status" value="3"/>
</dbReference>
<keyword evidence="2" id="KW-1185">Reference proteome</keyword>
<sequence>MENILQLKQQLYDWENMQGIDEEEEEQEWIQSGITLYEKCIKVDKENKSEYLQELSRLYLNLGRNEKMKFANFERAVRNLKQAAYIAPEDPRPCYHLSFLLEKKGNYEGALFYAERALKLGLDDKQSYKLFCNMALCYYRLLLFKDAYSYLFKVEEKAREDRVLSTFLTPYQAKIKVKKKGYIPLTEQHGTLVETEDDIEYSVSNGERAVLIIHPYRTELNGSEECVSFSTVNTQILEAVMLSKDGLTVAQLSEVLWEYNASEMSSSYVPRMVRSIRSDIEKATGIDGKQLLKMTNGHYVWNHECLKGNVHYKHNSRRGVRSREGITIL</sequence>
<proteinExistence type="predicted"/>
<dbReference type="RefSeq" id="WP_036784222.1">
    <property type="nucleotide sequence ID" value="NZ_AVBG01000008.1"/>
</dbReference>
<dbReference type="AlphaFoldDB" id="A0A0A2UWJ8"/>
<dbReference type="SUPFAM" id="SSF48452">
    <property type="entry name" value="TPR-like"/>
    <property type="match status" value="1"/>
</dbReference>
<dbReference type="STRING" id="1385513.N780_17820"/>
<gene>
    <name evidence="1" type="ORF">N780_17820</name>
</gene>